<protein>
    <submittedName>
        <fullName evidence="1">Uncharacterized protein</fullName>
    </submittedName>
</protein>
<dbReference type="AlphaFoldDB" id="Q6MPC8"/>
<dbReference type="EMBL" id="BX842648">
    <property type="protein sequence ID" value="CAE78870.1"/>
    <property type="molecule type" value="Genomic_DNA"/>
</dbReference>
<gene>
    <name evidence="1" type="ordered locus">Bd0929</name>
</gene>
<dbReference type="Proteomes" id="UP000008080">
    <property type="component" value="Chromosome"/>
</dbReference>
<dbReference type="KEGG" id="bba:Bd0929"/>
<dbReference type="HOGENOM" id="CLU_1188062_0_0_7"/>
<dbReference type="STRING" id="264462.Bd0929"/>
<sequence>MPLGTKPAGLAKAETSTKLNSMNNISRFLVTLTVSLTAACAQKAAKPSAAPPTGFFVGYKSTPQDKQRDAALNKSKVVLLGSDELTINVHLQLPEVSIPVHENLARKTGTQFDKDDGIHPINGHICLQGDVKSKEQKEYSKTVWSADLLVNGKKASNTLTAVATPILDLKTGQQRPLVGRTQLRLCTDKKFFKGVNKVKMVLKAGKKKLAEMDWSSPWPTTEIGEPEPFNFGK</sequence>
<organism evidence="1 2">
    <name type="scientific">Bdellovibrio bacteriovorus (strain ATCC 15356 / DSM 50701 / NCIMB 9529 / HD100)</name>
    <dbReference type="NCBI Taxonomy" id="264462"/>
    <lineage>
        <taxon>Bacteria</taxon>
        <taxon>Pseudomonadati</taxon>
        <taxon>Bdellovibrionota</taxon>
        <taxon>Bdellovibrionia</taxon>
        <taxon>Bdellovibrionales</taxon>
        <taxon>Pseudobdellovibrionaceae</taxon>
        <taxon>Bdellovibrio</taxon>
    </lineage>
</organism>
<accession>Q6MPC8</accession>
<evidence type="ECO:0000313" key="1">
    <source>
        <dbReference type="EMBL" id="CAE78870.1"/>
    </source>
</evidence>
<proteinExistence type="predicted"/>
<reference evidence="1 2" key="1">
    <citation type="journal article" date="2004" name="Science">
        <title>A predator unmasked: life cycle of Bdellovibrio bacteriovorus from a genomic perspective.</title>
        <authorList>
            <person name="Rendulic S."/>
            <person name="Jagtap P."/>
            <person name="Rosinus A."/>
            <person name="Eppinger M."/>
            <person name="Baar C."/>
            <person name="Lanz C."/>
            <person name="Keller H."/>
            <person name="Lambert C."/>
            <person name="Evans K.J."/>
            <person name="Goesmann A."/>
            <person name="Meyer F."/>
            <person name="Sockett R.E."/>
            <person name="Schuster S.C."/>
        </authorList>
    </citation>
    <scope>NUCLEOTIDE SEQUENCE [LARGE SCALE GENOMIC DNA]</scope>
    <source>
        <strain evidence="2">ATCC 15356 / DSM 50701 / NCIMB 9529 / HD100</strain>
    </source>
</reference>
<keyword evidence="2" id="KW-1185">Reference proteome</keyword>
<evidence type="ECO:0000313" key="2">
    <source>
        <dbReference type="Proteomes" id="UP000008080"/>
    </source>
</evidence>
<name>Q6MPC8_BDEBA</name>